<gene>
    <name evidence="2" type="ORF">SAMN02746091_01598</name>
</gene>
<dbReference type="EMBL" id="FQVG01000029">
    <property type="protein sequence ID" value="SHF01789.1"/>
    <property type="molecule type" value="Genomic_DNA"/>
</dbReference>
<keyword evidence="1" id="KW-0812">Transmembrane</keyword>
<protein>
    <recommendedName>
        <fullName evidence="4">Asp23 family, cell envelope-related function</fullName>
    </recommendedName>
</protein>
<dbReference type="Proteomes" id="UP000184423">
    <property type="component" value="Unassembled WGS sequence"/>
</dbReference>
<evidence type="ECO:0008006" key="4">
    <source>
        <dbReference type="Google" id="ProtNLM"/>
    </source>
</evidence>
<name>A0A1M4Y7Z4_9CLOT</name>
<keyword evidence="3" id="KW-1185">Reference proteome</keyword>
<evidence type="ECO:0000313" key="2">
    <source>
        <dbReference type="EMBL" id="SHF01789.1"/>
    </source>
</evidence>
<proteinExistence type="predicted"/>
<organism evidence="2 3">
    <name type="scientific">Caloramator proteoclasticus DSM 10124</name>
    <dbReference type="NCBI Taxonomy" id="1121262"/>
    <lineage>
        <taxon>Bacteria</taxon>
        <taxon>Bacillati</taxon>
        <taxon>Bacillota</taxon>
        <taxon>Clostridia</taxon>
        <taxon>Eubacteriales</taxon>
        <taxon>Clostridiaceae</taxon>
        <taxon>Caloramator</taxon>
    </lineage>
</organism>
<dbReference type="NCBIfam" id="NF033218">
    <property type="entry name" value="anchor_AmaP"/>
    <property type="match status" value="1"/>
</dbReference>
<evidence type="ECO:0000256" key="1">
    <source>
        <dbReference type="SAM" id="Phobius"/>
    </source>
</evidence>
<keyword evidence="1" id="KW-0472">Membrane</keyword>
<reference evidence="3" key="1">
    <citation type="submission" date="2016-11" db="EMBL/GenBank/DDBJ databases">
        <authorList>
            <person name="Varghese N."/>
            <person name="Submissions S."/>
        </authorList>
    </citation>
    <scope>NUCLEOTIDE SEQUENCE [LARGE SCALE GENOMIC DNA]</scope>
    <source>
        <strain evidence="3">DSM 10124</strain>
    </source>
</reference>
<keyword evidence="1" id="KW-1133">Transmembrane helix</keyword>
<dbReference type="AlphaFoldDB" id="A0A1M4Y7Z4"/>
<sequence length="172" mass="19552">MNKLLGSIYILIVTAILFFLLSISVGVYDYSYFINILDKNYNSIYTILVISVLILINLVILAGLIKSNKNNFHLIKYTTEGEITITFETIKSIVYKAVYQIRGFKEIKVFVKPQGDKISIMIKGVILPELNIPQTVIEVQKLVKEKVEALVEIPVEEVKVVVENLSTTTRLR</sequence>
<evidence type="ECO:0000313" key="3">
    <source>
        <dbReference type="Proteomes" id="UP000184423"/>
    </source>
</evidence>
<feature type="transmembrane region" description="Helical" evidence="1">
    <location>
        <begin position="7"/>
        <end position="28"/>
    </location>
</feature>
<dbReference type="RefSeq" id="WP_073248919.1">
    <property type="nucleotide sequence ID" value="NZ_FQVG01000029.1"/>
</dbReference>
<accession>A0A1M4Y7Z4</accession>
<feature type="transmembrane region" description="Helical" evidence="1">
    <location>
        <begin position="43"/>
        <end position="65"/>
    </location>
</feature>